<comment type="caution">
    <text evidence="1">The sequence shown here is derived from an EMBL/GenBank/DDBJ whole genome shotgun (WGS) entry which is preliminary data.</text>
</comment>
<sequence>MFSPAPIPGTSEPSENSGVVDVTLCISDVGPDVQTLLCAVLIQVRDIWGNYQTCRCLLDSGSQASLVLKGWACEKKRPTCVFSV</sequence>
<dbReference type="OrthoDB" id="8069719at2759"/>
<dbReference type="EMBL" id="BMAW01050861">
    <property type="protein sequence ID" value="GFS77329.1"/>
    <property type="molecule type" value="Genomic_DNA"/>
</dbReference>
<organism evidence="1 2">
    <name type="scientific">Nephila pilipes</name>
    <name type="common">Giant wood spider</name>
    <name type="synonym">Nephila maculata</name>
    <dbReference type="NCBI Taxonomy" id="299642"/>
    <lineage>
        <taxon>Eukaryota</taxon>
        <taxon>Metazoa</taxon>
        <taxon>Ecdysozoa</taxon>
        <taxon>Arthropoda</taxon>
        <taxon>Chelicerata</taxon>
        <taxon>Arachnida</taxon>
        <taxon>Araneae</taxon>
        <taxon>Araneomorphae</taxon>
        <taxon>Entelegynae</taxon>
        <taxon>Araneoidea</taxon>
        <taxon>Nephilidae</taxon>
        <taxon>Nephila</taxon>
    </lineage>
</organism>
<name>A0A8X6MTI6_NEPPI</name>
<dbReference type="AlphaFoldDB" id="A0A8X6MTI6"/>
<evidence type="ECO:0000313" key="2">
    <source>
        <dbReference type="Proteomes" id="UP000887013"/>
    </source>
</evidence>
<reference evidence="1" key="1">
    <citation type="submission" date="2020-08" db="EMBL/GenBank/DDBJ databases">
        <title>Multicomponent nature underlies the extraordinary mechanical properties of spider dragline silk.</title>
        <authorList>
            <person name="Kono N."/>
            <person name="Nakamura H."/>
            <person name="Mori M."/>
            <person name="Yoshida Y."/>
            <person name="Ohtoshi R."/>
            <person name="Malay A.D."/>
            <person name="Moran D.A.P."/>
            <person name="Tomita M."/>
            <person name="Numata K."/>
            <person name="Arakawa K."/>
        </authorList>
    </citation>
    <scope>NUCLEOTIDE SEQUENCE</scope>
</reference>
<evidence type="ECO:0000313" key="1">
    <source>
        <dbReference type="EMBL" id="GFS77329.1"/>
    </source>
</evidence>
<accession>A0A8X6MTI6</accession>
<proteinExistence type="predicted"/>
<protein>
    <submittedName>
        <fullName evidence="1">Uncharacterized protein</fullName>
    </submittedName>
</protein>
<dbReference type="Proteomes" id="UP000887013">
    <property type="component" value="Unassembled WGS sequence"/>
</dbReference>
<gene>
    <name evidence="1" type="ORF">NPIL_372971</name>
</gene>
<keyword evidence="2" id="KW-1185">Reference proteome</keyword>